<feature type="transmembrane region" description="Helical" evidence="6">
    <location>
        <begin position="38"/>
        <end position="59"/>
    </location>
</feature>
<keyword evidence="5 6" id="KW-0472">Membrane</keyword>
<accession>A0A163XX12</accession>
<keyword evidence="4 6" id="KW-1133">Transmembrane helix</keyword>
<name>A0A163XX12_9BRAD</name>
<dbReference type="GO" id="GO:0006882">
    <property type="term" value="P:intracellular zinc ion homeostasis"/>
    <property type="evidence" value="ECO:0007669"/>
    <property type="project" value="TreeGrafter"/>
</dbReference>
<sequence length="302" mass="32453">MLTDTKQEQRLLKISIYVTLLISFASIAFGLAISSRAIAFDGFYTLIDAAMTGVALLTARLISRGEDDRFQYGYWHLEPILALINGTVLSFACAYAFIDGLNGLITGGRAIEFGPGAIFAAVAGAISFGMSIYIRRSAGEHGSQLLDIDARAWLMGGVLSLAVCISFLLGAVMAKTPAAAYAPLVDPLILLVVAICLLPFPLSTIWNAGRDILQVAPSDLDEEVRELAQSIAHKHGFSDYSSHVMRSGRQQFIEIGLVAPSGEISKSFAELDAIRAEIALAMGGLSPGYWLTVDFTADKRWV</sequence>
<reference evidence="8 9" key="1">
    <citation type="submission" date="2016-03" db="EMBL/GenBank/DDBJ databases">
        <title>Microsymbionts genomes from the relict species Vavilovia formosa (Stev.) Fed.</title>
        <authorList>
            <person name="Kopat V."/>
            <person name="Chirak E."/>
            <person name="Kimeklis A."/>
            <person name="Andronov E."/>
        </authorList>
    </citation>
    <scope>NUCLEOTIDE SEQUENCE [LARGE SCALE GENOMIC DNA]</scope>
    <source>
        <strain evidence="8 9">Vaf07</strain>
    </source>
</reference>
<dbReference type="PANTHER" id="PTHR43840">
    <property type="entry name" value="MITOCHONDRIAL METAL TRANSPORTER 1-RELATED"/>
    <property type="match status" value="1"/>
</dbReference>
<evidence type="ECO:0000256" key="3">
    <source>
        <dbReference type="ARBA" id="ARBA00022692"/>
    </source>
</evidence>
<feature type="transmembrane region" description="Helical" evidence="6">
    <location>
        <begin position="153"/>
        <end position="174"/>
    </location>
</feature>
<dbReference type="SUPFAM" id="SSF161111">
    <property type="entry name" value="Cation efflux protein transmembrane domain-like"/>
    <property type="match status" value="1"/>
</dbReference>
<feature type="domain" description="Cation efflux protein transmembrane" evidence="7">
    <location>
        <begin position="12"/>
        <end position="213"/>
    </location>
</feature>
<feature type="transmembrane region" description="Helical" evidence="6">
    <location>
        <begin position="110"/>
        <end position="133"/>
    </location>
</feature>
<proteinExistence type="predicted"/>
<dbReference type="InterPro" id="IPR027469">
    <property type="entry name" value="Cation_efflux_TMD_sf"/>
</dbReference>
<dbReference type="Proteomes" id="UP000076574">
    <property type="component" value="Unassembled WGS sequence"/>
</dbReference>
<protein>
    <submittedName>
        <fullName evidence="8">Cation diffusion facilitator family transporter</fullName>
    </submittedName>
</protein>
<dbReference type="InterPro" id="IPR058533">
    <property type="entry name" value="Cation_efflux_TM"/>
</dbReference>
<keyword evidence="9" id="KW-1185">Reference proteome</keyword>
<dbReference type="EMBL" id="LVYV01000045">
    <property type="protein sequence ID" value="KZD21500.1"/>
    <property type="molecule type" value="Genomic_DNA"/>
</dbReference>
<keyword evidence="3 6" id="KW-0812">Transmembrane</keyword>
<feature type="transmembrane region" description="Helical" evidence="6">
    <location>
        <begin position="12"/>
        <end position="32"/>
    </location>
</feature>
<evidence type="ECO:0000313" key="8">
    <source>
        <dbReference type="EMBL" id="KZD21500.1"/>
    </source>
</evidence>
<evidence type="ECO:0000256" key="2">
    <source>
        <dbReference type="ARBA" id="ARBA00022448"/>
    </source>
</evidence>
<evidence type="ECO:0000256" key="5">
    <source>
        <dbReference type="ARBA" id="ARBA00023136"/>
    </source>
</evidence>
<evidence type="ECO:0000256" key="1">
    <source>
        <dbReference type="ARBA" id="ARBA00004141"/>
    </source>
</evidence>
<comment type="caution">
    <text evidence="8">The sequence shown here is derived from an EMBL/GenBank/DDBJ whole genome shotgun (WGS) entry which is preliminary data.</text>
</comment>
<evidence type="ECO:0000313" key="9">
    <source>
        <dbReference type="Proteomes" id="UP000076574"/>
    </source>
</evidence>
<dbReference type="AlphaFoldDB" id="A0A163XX12"/>
<dbReference type="GO" id="GO:0015341">
    <property type="term" value="F:zinc efflux antiporter activity"/>
    <property type="evidence" value="ECO:0007669"/>
    <property type="project" value="TreeGrafter"/>
</dbReference>
<dbReference type="PANTHER" id="PTHR43840:SF15">
    <property type="entry name" value="MITOCHONDRIAL METAL TRANSPORTER 1-RELATED"/>
    <property type="match status" value="1"/>
</dbReference>
<evidence type="ECO:0000256" key="6">
    <source>
        <dbReference type="SAM" id="Phobius"/>
    </source>
</evidence>
<evidence type="ECO:0000259" key="7">
    <source>
        <dbReference type="Pfam" id="PF01545"/>
    </source>
</evidence>
<dbReference type="GO" id="GO:0015086">
    <property type="term" value="F:cadmium ion transmembrane transporter activity"/>
    <property type="evidence" value="ECO:0007669"/>
    <property type="project" value="TreeGrafter"/>
</dbReference>
<dbReference type="InterPro" id="IPR050291">
    <property type="entry name" value="CDF_Transporter"/>
</dbReference>
<comment type="subcellular location">
    <subcellularLocation>
        <location evidence="1">Membrane</location>
        <topology evidence="1">Multi-pass membrane protein</topology>
    </subcellularLocation>
</comment>
<feature type="transmembrane region" description="Helical" evidence="6">
    <location>
        <begin position="80"/>
        <end position="98"/>
    </location>
</feature>
<evidence type="ECO:0000256" key="4">
    <source>
        <dbReference type="ARBA" id="ARBA00022989"/>
    </source>
</evidence>
<keyword evidence="2" id="KW-0813">Transport</keyword>
<dbReference type="GO" id="GO:0015093">
    <property type="term" value="F:ferrous iron transmembrane transporter activity"/>
    <property type="evidence" value="ECO:0007669"/>
    <property type="project" value="TreeGrafter"/>
</dbReference>
<dbReference type="GO" id="GO:0005886">
    <property type="term" value="C:plasma membrane"/>
    <property type="evidence" value="ECO:0007669"/>
    <property type="project" value="TreeGrafter"/>
</dbReference>
<dbReference type="OrthoDB" id="2388015at2"/>
<feature type="transmembrane region" description="Helical" evidence="6">
    <location>
        <begin position="180"/>
        <end position="200"/>
    </location>
</feature>
<gene>
    <name evidence="8" type="ORF">A4A58_14170</name>
</gene>
<dbReference type="Gene3D" id="1.20.1510.10">
    <property type="entry name" value="Cation efflux protein transmembrane domain"/>
    <property type="match status" value="1"/>
</dbReference>
<dbReference type="Pfam" id="PF01545">
    <property type="entry name" value="Cation_efflux"/>
    <property type="match status" value="1"/>
</dbReference>
<organism evidence="8 9">
    <name type="scientific">Tardiphaga robiniae</name>
    <dbReference type="NCBI Taxonomy" id="943830"/>
    <lineage>
        <taxon>Bacteria</taxon>
        <taxon>Pseudomonadati</taxon>
        <taxon>Pseudomonadota</taxon>
        <taxon>Alphaproteobacteria</taxon>
        <taxon>Hyphomicrobiales</taxon>
        <taxon>Nitrobacteraceae</taxon>
        <taxon>Tardiphaga</taxon>
    </lineage>
</organism>